<keyword evidence="4" id="KW-1185">Reference proteome</keyword>
<name>A0ABT3CR49_9BACT</name>
<evidence type="ECO:0000313" key="4">
    <source>
        <dbReference type="Proteomes" id="UP001300692"/>
    </source>
</evidence>
<keyword evidence="2" id="KW-0472">Membrane</keyword>
<reference evidence="3 4" key="1">
    <citation type="submission" date="2022-10" db="EMBL/GenBank/DDBJ databases">
        <title>Comparative genomics and taxonomic characterization of three novel marine species of genus Reichenbachiella exhibiting antioxidant and polysaccharide degradation activities.</title>
        <authorList>
            <person name="Muhammad N."/>
            <person name="Lee Y.-J."/>
            <person name="Ko J."/>
            <person name="Kim S.-G."/>
        </authorList>
    </citation>
    <scope>NUCLEOTIDE SEQUENCE [LARGE SCALE GENOMIC DNA]</scope>
    <source>
        <strain evidence="3 4">ABR2-5</strain>
    </source>
</reference>
<feature type="region of interest" description="Disordered" evidence="1">
    <location>
        <begin position="56"/>
        <end position="185"/>
    </location>
</feature>
<accession>A0ABT3CR49</accession>
<comment type="caution">
    <text evidence="3">The sequence shown here is derived from an EMBL/GenBank/DDBJ whole genome shotgun (WGS) entry which is preliminary data.</text>
</comment>
<proteinExistence type="predicted"/>
<organism evidence="3 4">
    <name type="scientific">Reichenbachiella ulvae</name>
    <dbReference type="NCBI Taxonomy" id="2980104"/>
    <lineage>
        <taxon>Bacteria</taxon>
        <taxon>Pseudomonadati</taxon>
        <taxon>Bacteroidota</taxon>
        <taxon>Cytophagia</taxon>
        <taxon>Cytophagales</taxon>
        <taxon>Reichenbachiellaceae</taxon>
        <taxon>Reichenbachiella</taxon>
    </lineage>
</organism>
<evidence type="ECO:0000313" key="3">
    <source>
        <dbReference type="EMBL" id="MCV9386150.1"/>
    </source>
</evidence>
<evidence type="ECO:0008006" key="5">
    <source>
        <dbReference type="Google" id="ProtNLM"/>
    </source>
</evidence>
<evidence type="ECO:0000256" key="1">
    <source>
        <dbReference type="SAM" id="MobiDB-lite"/>
    </source>
</evidence>
<feature type="compositionally biased region" description="Acidic residues" evidence="1">
    <location>
        <begin position="94"/>
        <end position="112"/>
    </location>
</feature>
<evidence type="ECO:0000256" key="2">
    <source>
        <dbReference type="SAM" id="Phobius"/>
    </source>
</evidence>
<keyword evidence="2" id="KW-0812">Transmembrane</keyword>
<protein>
    <recommendedName>
        <fullName evidence="5">Protein TonB, links inner and outer membranes</fullName>
    </recommendedName>
</protein>
<dbReference type="Proteomes" id="UP001300692">
    <property type="component" value="Unassembled WGS sequence"/>
</dbReference>
<keyword evidence="2" id="KW-1133">Transmembrane helix</keyword>
<sequence length="274" mass="30420">MELNEKKNRITGVYVSVVLHAVLLLIFFFTLAWTEPDPPIPEYGIEFNLGNELISDNSDDVPVQSETIDDVEEVQEAEQAEEVQESSEASSPEEPVETETTEAVEPVEESTTTEDINSPDVVEKQVEQKQQVVEKPKEQPKKEEVKEEDDTKGEDAAKTTDSQPKIDDRAIFKKSDAGGGSGNAGSSLDLSGWDWDFAPQPDDNSNEEGYIVFEIKVDDEGEIIGIRTIEKTVSPVVERVYRDAVMDLTFSKLSDNRSMAPVSTGRITFIITSK</sequence>
<gene>
    <name evidence="3" type="ORF">N7U62_05715</name>
</gene>
<feature type="compositionally biased region" description="Basic and acidic residues" evidence="1">
    <location>
        <begin position="121"/>
        <end position="145"/>
    </location>
</feature>
<dbReference type="EMBL" id="JAOYOD010000001">
    <property type="protein sequence ID" value="MCV9386150.1"/>
    <property type="molecule type" value="Genomic_DNA"/>
</dbReference>
<feature type="transmembrane region" description="Helical" evidence="2">
    <location>
        <begin position="12"/>
        <end position="33"/>
    </location>
</feature>
<dbReference type="RefSeq" id="WP_264136935.1">
    <property type="nucleotide sequence ID" value="NZ_JAOYOD010000001.1"/>
</dbReference>
<feature type="compositionally biased region" description="Basic and acidic residues" evidence="1">
    <location>
        <begin position="153"/>
        <end position="176"/>
    </location>
</feature>
<feature type="compositionally biased region" description="Acidic residues" evidence="1">
    <location>
        <begin position="67"/>
        <end position="85"/>
    </location>
</feature>